<sequence>MATMLNKRCRDCKTAQAAKVQWLEDESAALREWDLIHESTTEGEDEPADIPVVRSPTPPVICPSGLPNRRRRLPQCYCDDLPPIPNSAPALQHELMVDDGPIKPDIPRAAGETKYVTTEPDSYGLYRSYPNHFPTYNSDNLTSISHVSDSPHFIHTADQTGARPWWSGFGSSATLVKDNFFIPFLNSTIFRLMCWFYSGSNIKSLAELDRLVNDVILAEDFDSAHLTGFRAVKEVDHLDNYQGDPADIHSSFLGKDGWIEMSVKIRLPADGVQHASETSAPEFEVPGLFYHRLLEVIKSAFHEASAERFHLTPFKMFF</sequence>
<reference evidence="1" key="1">
    <citation type="journal article" date="2020" name="New Phytol.">
        <title>Comparative genomics reveals dynamic genome evolution in host specialist ectomycorrhizal fungi.</title>
        <authorList>
            <person name="Lofgren L.A."/>
            <person name="Nguyen N.H."/>
            <person name="Vilgalys R."/>
            <person name="Ruytinx J."/>
            <person name="Liao H.L."/>
            <person name="Branco S."/>
            <person name="Kuo A."/>
            <person name="LaButti K."/>
            <person name="Lipzen A."/>
            <person name="Andreopoulos W."/>
            <person name="Pangilinan J."/>
            <person name="Riley R."/>
            <person name="Hundley H."/>
            <person name="Na H."/>
            <person name="Barry K."/>
            <person name="Grigoriev I.V."/>
            <person name="Stajich J.E."/>
            <person name="Kennedy P.G."/>
        </authorList>
    </citation>
    <scope>NUCLEOTIDE SEQUENCE</scope>
    <source>
        <strain evidence="1">MN1</strain>
    </source>
</reference>
<dbReference type="OrthoDB" id="2666559at2759"/>
<accession>A0A9P7E4L4</accession>
<dbReference type="EMBL" id="JABBWG010000030">
    <property type="protein sequence ID" value="KAG1811132.1"/>
    <property type="molecule type" value="Genomic_DNA"/>
</dbReference>
<evidence type="ECO:0000313" key="1">
    <source>
        <dbReference type="EMBL" id="KAG1811132.1"/>
    </source>
</evidence>
<organism evidence="1 2">
    <name type="scientific">Suillus subaureus</name>
    <dbReference type="NCBI Taxonomy" id="48587"/>
    <lineage>
        <taxon>Eukaryota</taxon>
        <taxon>Fungi</taxon>
        <taxon>Dikarya</taxon>
        <taxon>Basidiomycota</taxon>
        <taxon>Agaricomycotina</taxon>
        <taxon>Agaricomycetes</taxon>
        <taxon>Agaricomycetidae</taxon>
        <taxon>Boletales</taxon>
        <taxon>Suillineae</taxon>
        <taxon>Suillaceae</taxon>
        <taxon>Suillus</taxon>
    </lineage>
</organism>
<dbReference type="AlphaFoldDB" id="A0A9P7E4L4"/>
<dbReference type="RefSeq" id="XP_041189792.1">
    <property type="nucleotide sequence ID" value="XM_041340682.1"/>
</dbReference>
<proteinExistence type="predicted"/>
<dbReference type="GeneID" id="64634698"/>
<gene>
    <name evidence="1" type="ORF">BJ212DRAFT_1483803</name>
</gene>
<protein>
    <submittedName>
        <fullName evidence="1">Uncharacterized protein</fullName>
    </submittedName>
</protein>
<name>A0A9P7E4L4_9AGAM</name>
<dbReference type="Proteomes" id="UP000807769">
    <property type="component" value="Unassembled WGS sequence"/>
</dbReference>
<comment type="caution">
    <text evidence="1">The sequence shown here is derived from an EMBL/GenBank/DDBJ whole genome shotgun (WGS) entry which is preliminary data.</text>
</comment>
<keyword evidence="2" id="KW-1185">Reference proteome</keyword>
<evidence type="ECO:0000313" key="2">
    <source>
        <dbReference type="Proteomes" id="UP000807769"/>
    </source>
</evidence>